<dbReference type="Proteomes" id="UP000152724">
    <property type="component" value="Segment"/>
</dbReference>
<accession>A0A190WHN4</accession>
<protein>
    <submittedName>
        <fullName evidence="2">Uncharacterized protein</fullName>
    </submittedName>
</protein>
<keyword evidence="1" id="KW-0812">Transmembrane</keyword>
<sequence>MAEVNYHAPKNLHLIPIGVPYVSMLSIRLLVAPLSYNNSMHLGGFHLLFLYVPDLVTISSFSKNFSHSQNIHNTVNALFLFPLPLYQSQHTDTLQIIPGIPCNHHRYNY</sequence>
<keyword evidence="1" id="KW-1133">Transmembrane helix</keyword>
<name>A0A190WHN4_9VIRU</name>
<proteinExistence type="predicted"/>
<keyword evidence="3" id="KW-1185">Reference proteome</keyword>
<feature type="transmembrane region" description="Helical" evidence="1">
    <location>
        <begin position="12"/>
        <end position="31"/>
    </location>
</feature>
<evidence type="ECO:0000313" key="3">
    <source>
        <dbReference type="Proteomes" id="UP000152724"/>
    </source>
</evidence>
<dbReference type="EMBL" id="KT149410">
    <property type="protein sequence ID" value="AMB43005.1"/>
    <property type="molecule type" value="Genomic_DNA"/>
</dbReference>
<reference evidence="2 3" key="1">
    <citation type="submission" date="2015-06" db="EMBL/GenBank/DDBJ databases">
        <title>Nucleotide composition analysis revealed diverse host origins of novel circovirus-like genomes in Dianchi and Donghu lake in China.</title>
        <authorList>
            <person name="Ge X.-Y."/>
            <person name="Fang W."/>
            <person name="Wang J."/>
            <person name="Wang M.-N."/>
            <person name="Liu H.-Z."/>
            <person name="Shi Z.-L."/>
        </authorList>
    </citation>
    <scope>NUCLEOTIDE SEQUENCE [LARGE SCALE GENOMIC DNA]</scope>
    <source>
        <strain evidence="2">DHCV-4</strain>
    </source>
</reference>
<feature type="transmembrane region" description="Helical" evidence="1">
    <location>
        <begin position="43"/>
        <end position="61"/>
    </location>
</feature>
<evidence type="ECO:0000256" key="1">
    <source>
        <dbReference type="SAM" id="Phobius"/>
    </source>
</evidence>
<keyword evidence="1" id="KW-0472">Membrane</keyword>
<organism evidence="2 3">
    <name type="scientific">Circovirus-like genome DHCV-4</name>
    <dbReference type="NCBI Taxonomy" id="1788453"/>
    <lineage>
        <taxon>Viruses</taxon>
        <taxon>Monodnaviria</taxon>
        <taxon>Shotokuvirae</taxon>
        <taxon>Cressdnaviricota</taxon>
        <taxon>Arfiviricetes</taxon>
        <taxon>Jormunvirales</taxon>
        <taxon>Draupnirviridae</taxon>
        <taxon>Velocianivirus</taxon>
        <taxon>Velocianivirus diadonense</taxon>
    </lineage>
</organism>
<evidence type="ECO:0000313" key="2">
    <source>
        <dbReference type="EMBL" id="AMB43005.1"/>
    </source>
</evidence>